<evidence type="ECO:0000313" key="6">
    <source>
        <dbReference type="Proteomes" id="UP000027337"/>
    </source>
</evidence>
<dbReference type="InterPro" id="IPR041854">
    <property type="entry name" value="BFD-like_2Fe2S-bd_dom_sf"/>
</dbReference>
<comment type="caution">
    <text evidence="5">The sequence shown here is derived from an EMBL/GenBank/DDBJ whole genome shotgun (WGS) entry which is preliminary data.</text>
</comment>
<dbReference type="Pfam" id="PF07992">
    <property type="entry name" value="Pyr_redox_2"/>
    <property type="match status" value="1"/>
</dbReference>
<dbReference type="PRINTS" id="PR00368">
    <property type="entry name" value="FADPNR"/>
</dbReference>
<dbReference type="eggNOG" id="COG0446">
    <property type="taxonomic scope" value="Bacteria"/>
</dbReference>
<dbReference type="PIRSF" id="PIRSF037495">
    <property type="entry name" value="Opine_OX_OoxA/HcnB"/>
    <property type="match status" value="1"/>
</dbReference>
<evidence type="ECO:0000256" key="1">
    <source>
        <dbReference type="ARBA" id="ARBA00023002"/>
    </source>
</evidence>
<dbReference type="PANTHER" id="PTHR42949:SF3">
    <property type="entry name" value="ANAEROBIC GLYCEROL-3-PHOSPHATE DEHYDROGENASE SUBUNIT B"/>
    <property type="match status" value="1"/>
</dbReference>
<feature type="region of interest" description="Disordered" evidence="2">
    <location>
        <begin position="449"/>
        <end position="485"/>
    </location>
</feature>
<dbReference type="RefSeq" id="WP_051584106.1">
    <property type="nucleotide sequence ID" value="NZ_JEMU01000007.1"/>
</dbReference>
<feature type="domain" description="FAD/NAD(P)-binding" evidence="3">
    <location>
        <begin position="5"/>
        <end position="315"/>
    </location>
</feature>
<keyword evidence="1" id="KW-0560">Oxidoreductase</keyword>
<dbReference type="InterPro" id="IPR017224">
    <property type="entry name" value="Opine_Oxase_asu/HCN_bsu"/>
</dbReference>
<protein>
    <submittedName>
        <fullName evidence="5">(2Fe-2S)-binding protein</fullName>
    </submittedName>
</protein>
<dbReference type="InterPro" id="IPR036188">
    <property type="entry name" value="FAD/NAD-bd_sf"/>
</dbReference>
<evidence type="ECO:0000259" key="4">
    <source>
        <dbReference type="Pfam" id="PF17806"/>
    </source>
</evidence>
<reference evidence="5 6" key="1">
    <citation type="journal article" date="2014" name="Genome Announc.">
        <title>Draft Genome Sequences of Two Isolates of the Roseobacter Group, Sulfitobacter sp. Strains 3SOLIMAR09 and 1FIGIMAR09, from Harbors of Mallorca Island (Mediterranean Sea).</title>
        <authorList>
            <person name="Mas-Llado M."/>
            <person name="Pina-Villalonga J.M."/>
            <person name="Brunet-Galmes I."/>
            <person name="Nogales B."/>
            <person name="Bosch R."/>
        </authorList>
    </citation>
    <scope>NUCLEOTIDE SEQUENCE [LARGE SCALE GENOMIC DNA]</scope>
    <source>
        <strain evidence="5 6">1FIGIMAR09</strain>
    </source>
</reference>
<dbReference type="SUPFAM" id="SSF51905">
    <property type="entry name" value="FAD/NAD(P)-binding domain"/>
    <property type="match status" value="1"/>
</dbReference>
<evidence type="ECO:0000256" key="2">
    <source>
        <dbReference type="SAM" id="MobiDB-lite"/>
    </source>
</evidence>
<dbReference type="Pfam" id="PF17806">
    <property type="entry name" value="SO_alpha_A3"/>
    <property type="match status" value="1"/>
</dbReference>
<accession>A0A061SUG6</accession>
<sequence length="485" mass="51111">MTRPDLIVIGAGPAGMAGATMAAQQGMSVLVLDEQPAPGGQIFRNLGASTAQQRQMLGPDYTAGQMLLDGLAAAPLTLISGAVVWDVDQERTVTYSKDGKAYRVKADYLLLSTGAMERPVPLPGWTLPGVMTAGAAQILMKTSGLLAKDAVLAGSGPLLYLVAVQMLRAGTPPKALVETQTPANYRAALRHAGGALRGWKALAKGARMLRELRRAGVPRYTAARDLAITGDTAANGLRFTARGQVHHLECATVLLHQGVVPSTQITRTLRLDHQWHAGQRCFHPVLSPWGQSSHSQIYVAGDGAAIAGAKAAEHAGQCAAADILRCADRITAAQRDTLAASAKRNLAGEQALRPFLDALYAPPAGILRPPDAVTVCRCEEVSAGDIRAYARLGCKGPSQTKAFGRAGMGPCQGRSCGLTVTEVLTQATGQSPQDTGYFKIRAPLKPVTLGEVAALHSPAPNSQKDKTHDHPQPHRPAHEQDHDPQ</sequence>
<dbReference type="Gene3D" id="3.50.50.60">
    <property type="entry name" value="FAD/NAD(P)-binding domain"/>
    <property type="match status" value="2"/>
</dbReference>
<dbReference type="InterPro" id="IPR023753">
    <property type="entry name" value="FAD/NAD-binding_dom"/>
</dbReference>
<dbReference type="Proteomes" id="UP000027337">
    <property type="component" value="Unassembled WGS sequence"/>
</dbReference>
<name>A0A061SUG6_9RHOB</name>
<keyword evidence="6" id="KW-1185">Reference proteome</keyword>
<dbReference type="InterPro" id="IPR041117">
    <property type="entry name" value="SoxA_A3"/>
</dbReference>
<dbReference type="Gene3D" id="1.10.10.1100">
    <property type="entry name" value="BFD-like [2Fe-2S]-binding domain"/>
    <property type="match status" value="1"/>
</dbReference>
<proteinExistence type="predicted"/>
<dbReference type="EMBL" id="JEMU01000007">
    <property type="protein sequence ID" value="KAJ03114.1"/>
    <property type="molecule type" value="Genomic_DNA"/>
</dbReference>
<gene>
    <name evidence="5" type="ORF">PM02_09450</name>
</gene>
<dbReference type="CDD" id="cd19946">
    <property type="entry name" value="GlpA-like_Fer2_BFD-like"/>
    <property type="match status" value="1"/>
</dbReference>
<dbReference type="InterPro" id="IPR051691">
    <property type="entry name" value="Metab_Enz_Cyan_OpOx_G3PDH"/>
</dbReference>
<dbReference type="STRING" id="83219.PM02_09450"/>
<dbReference type="AlphaFoldDB" id="A0A061SUG6"/>
<dbReference type="PANTHER" id="PTHR42949">
    <property type="entry name" value="ANAEROBIC GLYCEROL-3-PHOSPHATE DEHYDROGENASE SUBUNIT B"/>
    <property type="match status" value="1"/>
</dbReference>
<dbReference type="PRINTS" id="PR00411">
    <property type="entry name" value="PNDRDTASEI"/>
</dbReference>
<organism evidence="5 6">
    <name type="scientific">Sulfitobacter mediterraneus</name>
    <dbReference type="NCBI Taxonomy" id="83219"/>
    <lineage>
        <taxon>Bacteria</taxon>
        <taxon>Pseudomonadati</taxon>
        <taxon>Pseudomonadota</taxon>
        <taxon>Alphaproteobacteria</taxon>
        <taxon>Rhodobacterales</taxon>
        <taxon>Roseobacteraceae</taxon>
        <taxon>Sulfitobacter</taxon>
    </lineage>
</organism>
<feature type="domain" description="SoxA A3" evidence="4">
    <location>
        <begin position="379"/>
        <end position="454"/>
    </location>
</feature>
<evidence type="ECO:0000313" key="5">
    <source>
        <dbReference type="EMBL" id="KAJ03114.1"/>
    </source>
</evidence>
<feature type="compositionally biased region" description="Basic and acidic residues" evidence="2">
    <location>
        <begin position="463"/>
        <end position="485"/>
    </location>
</feature>
<evidence type="ECO:0000259" key="3">
    <source>
        <dbReference type="Pfam" id="PF07992"/>
    </source>
</evidence>
<dbReference type="GO" id="GO:0016491">
    <property type="term" value="F:oxidoreductase activity"/>
    <property type="evidence" value="ECO:0007669"/>
    <property type="project" value="UniProtKB-KW"/>
</dbReference>